<name>A0A420BEU7_SPHD1</name>
<proteinExistence type="predicted"/>
<comment type="caution">
    <text evidence="2">The sequence shown here is derived from an EMBL/GenBank/DDBJ whole genome shotgun (WGS) entry which is preliminary data.</text>
</comment>
<dbReference type="AlphaFoldDB" id="A0A420BEU7"/>
<dbReference type="EMBL" id="RAPY01000001">
    <property type="protein sequence ID" value="RKE55221.1"/>
    <property type="molecule type" value="Genomic_DNA"/>
</dbReference>
<feature type="transmembrane region" description="Helical" evidence="1">
    <location>
        <begin position="182"/>
        <end position="203"/>
    </location>
</feature>
<evidence type="ECO:0000313" key="3">
    <source>
        <dbReference type="Proteomes" id="UP000286246"/>
    </source>
</evidence>
<accession>A0A420BEU7</accession>
<keyword evidence="1" id="KW-0812">Transmembrane</keyword>
<feature type="transmembrane region" description="Helical" evidence="1">
    <location>
        <begin position="110"/>
        <end position="131"/>
    </location>
</feature>
<organism evidence="2 3">
    <name type="scientific">Sphingobacterium detergens</name>
    <dbReference type="NCBI Taxonomy" id="1145106"/>
    <lineage>
        <taxon>Bacteria</taxon>
        <taxon>Pseudomonadati</taxon>
        <taxon>Bacteroidota</taxon>
        <taxon>Sphingobacteriia</taxon>
        <taxon>Sphingobacteriales</taxon>
        <taxon>Sphingobacteriaceae</taxon>
        <taxon>Sphingobacterium</taxon>
    </lineage>
</organism>
<evidence type="ECO:0000256" key="1">
    <source>
        <dbReference type="SAM" id="Phobius"/>
    </source>
</evidence>
<keyword evidence="3" id="KW-1185">Reference proteome</keyword>
<evidence type="ECO:0000313" key="2">
    <source>
        <dbReference type="EMBL" id="RKE55221.1"/>
    </source>
</evidence>
<feature type="transmembrane region" description="Helical" evidence="1">
    <location>
        <begin position="143"/>
        <end position="162"/>
    </location>
</feature>
<dbReference type="RefSeq" id="WP_147420299.1">
    <property type="nucleotide sequence ID" value="NZ_RAPY01000001.1"/>
</dbReference>
<dbReference type="OrthoDB" id="675847at2"/>
<keyword evidence="1" id="KW-0472">Membrane</keyword>
<keyword evidence="1" id="KW-1133">Transmembrane helix</keyword>
<reference evidence="2 3" key="1">
    <citation type="submission" date="2018-09" db="EMBL/GenBank/DDBJ databases">
        <title>Genomic Encyclopedia of Type Strains, Phase III (KMG-III): the genomes of soil and plant-associated and newly described type strains.</title>
        <authorList>
            <person name="Whitman W."/>
        </authorList>
    </citation>
    <scope>NUCLEOTIDE SEQUENCE [LARGE SCALE GENOMIC DNA]</scope>
    <source>
        <strain evidence="2 3">CECT 7938</strain>
    </source>
</reference>
<sequence length="213" mass="23715">MPVVFSVSTLACLILFGLASPNKMVVIPIAIWAFALSAVSSLNIFLIFPPTFVLVLVSALLLSISYYRLSKNLSLNAYYLLGIHIIRLPIEFIIFQLFKHKMLPIEMTFLGWNYDLFFGITAVLFLIFSSFNPKILTSAFFKAWNILGICSLLAVVVIGILSSPLPLQSIAFDQPNIAVLQFPYVLLPTIIVPIVMLSHFHLLGNSAIAEHQE</sequence>
<gene>
    <name evidence="2" type="ORF">DFQ12_0050</name>
</gene>
<feature type="transmembrane region" description="Helical" evidence="1">
    <location>
        <begin position="29"/>
        <end position="57"/>
    </location>
</feature>
<feature type="transmembrane region" description="Helical" evidence="1">
    <location>
        <begin position="78"/>
        <end position="98"/>
    </location>
</feature>
<dbReference type="Proteomes" id="UP000286246">
    <property type="component" value="Unassembled WGS sequence"/>
</dbReference>
<protein>
    <submittedName>
        <fullName evidence="2">Uncharacterized protein</fullName>
    </submittedName>
</protein>